<feature type="domain" description="Exopolyphosphatase C-terminal" evidence="2">
    <location>
        <begin position="300"/>
        <end position="477"/>
    </location>
</feature>
<evidence type="ECO:0000259" key="2">
    <source>
        <dbReference type="Pfam" id="PF21697"/>
    </source>
</evidence>
<dbReference type="InterPro" id="IPR003695">
    <property type="entry name" value="Ppx_GppA_N"/>
</dbReference>
<dbReference type="Gene3D" id="3.30.420.150">
    <property type="entry name" value="Exopolyphosphatase. Domain 2"/>
    <property type="match status" value="1"/>
</dbReference>
<dbReference type="EMBL" id="SKBM01000005">
    <property type="protein sequence ID" value="TCZ64520.1"/>
    <property type="molecule type" value="Genomic_DNA"/>
</dbReference>
<dbReference type="PANTHER" id="PTHR30005:SF0">
    <property type="entry name" value="RETROGRADE REGULATION PROTEIN 2"/>
    <property type="match status" value="1"/>
</dbReference>
<dbReference type="InterPro" id="IPR048951">
    <property type="entry name" value="Ppx_C"/>
</dbReference>
<dbReference type="InterPro" id="IPR043129">
    <property type="entry name" value="ATPase_NBD"/>
</dbReference>
<dbReference type="Pfam" id="PF21697">
    <property type="entry name" value="Ppx_C"/>
    <property type="match status" value="1"/>
</dbReference>
<reference evidence="3 4" key="1">
    <citation type="submission" date="2019-03" db="EMBL/GenBank/DDBJ databases">
        <title>Paracraurococcus aquatilis NE82 genome sequence.</title>
        <authorList>
            <person name="Zhao Y."/>
            <person name="Du Z."/>
        </authorList>
    </citation>
    <scope>NUCLEOTIDE SEQUENCE [LARGE SCALE GENOMIC DNA]</scope>
    <source>
        <strain evidence="3 4">NE82</strain>
    </source>
</reference>
<dbReference type="SUPFAM" id="SSF109604">
    <property type="entry name" value="HD-domain/PDEase-like"/>
    <property type="match status" value="1"/>
</dbReference>
<dbReference type="Pfam" id="PF02541">
    <property type="entry name" value="Ppx-GppA"/>
    <property type="match status" value="1"/>
</dbReference>
<keyword evidence="4" id="KW-1185">Reference proteome</keyword>
<dbReference type="CDD" id="cd24052">
    <property type="entry name" value="ASKHA_NBD_HpPPX-GppA-like"/>
    <property type="match status" value="1"/>
</dbReference>
<evidence type="ECO:0000259" key="1">
    <source>
        <dbReference type="Pfam" id="PF02541"/>
    </source>
</evidence>
<comment type="caution">
    <text evidence="3">The sequence shown here is derived from an EMBL/GenBank/DDBJ whole genome shotgun (WGS) entry which is preliminary data.</text>
</comment>
<dbReference type="GO" id="GO:0016462">
    <property type="term" value="F:pyrophosphatase activity"/>
    <property type="evidence" value="ECO:0007669"/>
    <property type="project" value="TreeGrafter"/>
</dbReference>
<proteinExistence type="predicted"/>
<dbReference type="Gene3D" id="3.30.420.40">
    <property type="match status" value="1"/>
</dbReference>
<accession>A0A4R4DVN7</accession>
<feature type="domain" description="Ppx/GppA phosphatase N-terminal" evidence="1">
    <location>
        <begin position="13"/>
        <end position="291"/>
    </location>
</feature>
<dbReference type="OrthoDB" id="3698573at2"/>
<dbReference type="Proteomes" id="UP000295023">
    <property type="component" value="Unassembled WGS sequence"/>
</dbReference>
<dbReference type="PANTHER" id="PTHR30005">
    <property type="entry name" value="EXOPOLYPHOSPHATASE"/>
    <property type="match status" value="1"/>
</dbReference>
<evidence type="ECO:0000313" key="4">
    <source>
        <dbReference type="Proteomes" id="UP000295023"/>
    </source>
</evidence>
<dbReference type="SUPFAM" id="SSF53067">
    <property type="entry name" value="Actin-like ATPase domain"/>
    <property type="match status" value="2"/>
</dbReference>
<dbReference type="AlphaFoldDB" id="A0A4R4DVN7"/>
<organism evidence="3 4">
    <name type="scientific">Roseicella aquatilis</name>
    <dbReference type="NCBI Taxonomy" id="2527868"/>
    <lineage>
        <taxon>Bacteria</taxon>
        <taxon>Pseudomonadati</taxon>
        <taxon>Pseudomonadota</taxon>
        <taxon>Alphaproteobacteria</taxon>
        <taxon>Acetobacterales</taxon>
        <taxon>Roseomonadaceae</taxon>
        <taxon>Roseicella</taxon>
    </lineage>
</organism>
<evidence type="ECO:0000313" key="3">
    <source>
        <dbReference type="EMBL" id="TCZ64520.1"/>
    </source>
</evidence>
<dbReference type="Gene3D" id="1.10.3210.10">
    <property type="entry name" value="Hypothetical protein af1432"/>
    <property type="match status" value="1"/>
</dbReference>
<dbReference type="InterPro" id="IPR050273">
    <property type="entry name" value="GppA/Ppx_hydrolase"/>
</dbReference>
<gene>
    <name evidence="3" type="ORF">EXY23_06770</name>
</gene>
<sequence>MVDLGSNSVRLVVFEGRGRNPQAVFNEKAVLGLGRGLQATGRLNEEAIGAALTVLARYHAVARAMQAEPLEVLATAAVRDASNGPDFVAALQARMPGVPIRILAGEREAELSADGVLLGFPQAEGILGDLGGGSLEVVRLEEGRAARTASLPLGVIRLGERAGGDVVRARAIANEELGAVPWLAEGAGRDLYLVGGAWRALARMHIAQTGYPLAIVHHYVLRREEARDLAGVVMAASRRTLERMPGAPQKRLGDLPFAAVAMRRLLRATGAARVVFSANGLREGWYAGLLPPEIRQRDPLLAAARDLALAWGRDPGLPPALLAWTDPVFAGQEGGFRILREAACWISDIGSHDHPEYRAEQAFLRVLRQHGTGLDHHARAFLALVAALRYEAEPNAPYMAPTRVLLDVPTMRRAEALGAALRLAYTLSGGTPALLAGTTLRRDGGRLVLRLAEGTGVFAGDSVLRRVEALAATLGLEAVVVMEGG</sequence>
<name>A0A4R4DVN7_9PROT</name>
<protein>
    <submittedName>
        <fullName evidence="3">Ppx/GppA family phosphatase</fullName>
    </submittedName>
</protein>